<feature type="chain" id="PRO_5035769714" description="RxLR effector protein" evidence="1">
    <location>
        <begin position="19"/>
        <end position="122"/>
    </location>
</feature>
<evidence type="ECO:0000313" key="2">
    <source>
        <dbReference type="EMBL" id="KAG7389011.1"/>
    </source>
</evidence>
<organism evidence="2 3">
    <name type="scientific">Phytophthora pseudosyringae</name>
    <dbReference type="NCBI Taxonomy" id="221518"/>
    <lineage>
        <taxon>Eukaryota</taxon>
        <taxon>Sar</taxon>
        <taxon>Stramenopiles</taxon>
        <taxon>Oomycota</taxon>
        <taxon>Peronosporomycetes</taxon>
        <taxon>Peronosporales</taxon>
        <taxon>Peronosporaceae</taxon>
        <taxon>Phytophthora</taxon>
    </lineage>
</organism>
<dbReference type="AlphaFoldDB" id="A0A8T1W6T6"/>
<evidence type="ECO:0008006" key="4">
    <source>
        <dbReference type="Google" id="ProtNLM"/>
    </source>
</evidence>
<sequence length="122" mass="12566">MQLLQFLLAIMVVLLASTDVFVAAANCGVKTTSTTAATDDLRAVNLAAASPDASPTVEERAGASTGAAARAIGGSSVHVNGGQGGTASDETVTVTTFNGNGLFQRMGKWWGRAFDHGRRLRQ</sequence>
<evidence type="ECO:0000256" key="1">
    <source>
        <dbReference type="SAM" id="SignalP"/>
    </source>
</evidence>
<feature type="signal peptide" evidence="1">
    <location>
        <begin position="1"/>
        <end position="18"/>
    </location>
</feature>
<gene>
    <name evidence="2" type="ORF">PHYPSEUDO_011474</name>
</gene>
<reference evidence="2" key="1">
    <citation type="submission" date="2021-02" db="EMBL/GenBank/DDBJ databases">
        <authorList>
            <person name="Palmer J.M."/>
        </authorList>
    </citation>
    <scope>NUCLEOTIDE SEQUENCE</scope>
    <source>
        <strain evidence="2">SCRP734</strain>
    </source>
</reference>
<accession>A0A8T1W6T6</accession>
<dbReference type="OrthoDB" id="122142at2759"/>
<protein>
    <recommendedName>
        <fullName evidence="4">RxLR effector protein</fullName>
    </recommendedName>
</protein>
<keyword evidence="1" id="KW-0732">Signal</keyword>
<dbReference type="EMBL" id="JAGDFM010000051">
    <property type="protein sequence ID" value="KAG7389011.1"/>
    <property type="molecule type" value="Genomic_DNA"/>
</dbReference>
<evidence type="ECO:0000313" key="3">
    <source>
        <dbReference type="Proteomes" id="UP000694044"/>
    </source>
</evidence>
<name>A0A8T1W6T6_9STRA</name>
<dbReference type="Proteomes" id="UP000694044">
    <property type="component" value="Unassembled WGS sequence"/>
</dbReference>
<comment type="caution">
    <text evidence="2">The sequence shown here is derived from an EMBL/GenBank/DDBJ whole genome shotgun (WGS) entry which is preliminary data.</text>
</comment>
<proteinExistence type="predicted"/>
<keyword evidence="3" id="KW-1185">Reference proteome</keyword>